<evidence type="ECO:0000256" key="1">
    <source>
        <dbReference type="SAM" id="Phobius"/>
    </source>
</evidence>
<organism evidence="2 3">
    <name type="scientific">Mythimna separata</name>
    <name type="common">Oriental armyworm</name>
    <name type="synonym">Pseudaletia separata</name>
    <dbReference type="NCBI Taxonomy" id="271217"/>
    <lineage>
        <taxon>Eukaryota</taxon>
        <taxon>Metazoa</taxon>
        <taxon>Ecdysozoa</taxon>
        <taxon>Arthropoda</taxon>
        <taxon>Hexapoda</taxon>
        <taxon>Insecta</taxon>
        <taxon>Pterygota</taxon>
        <taxon>Neoptera</taxon>
        <taxon>Endopterygota</taxon>
        <taxon>Lepidoptera</taxon>
        <taxon>Glossata</taxon>
        <taxon>Ditrysia</taxon>
        <taxon>Noctuoidea</taxon>
        <taxon>Noctuidae</taxon>
        <taxon>Noctuinae</taxon>
        <taxon>Hadenini</taxon>
        <taxon>Mythimna</taxon>
    </lineage>
</organism>
<evidence type="ECO:0000313" key="2">
    <source>
        <dbReference type="EMBL" id="KAJ8720083.1"/>
    </source>
</evidence>
<feature type="transmembrane region" description="Helical" evidence="1">
    <location>
        <begin position="195"/>
        <end position="216"/>
    </location>
</feature>
<reference evidence="2" key="1">
    <citation type="submission" date="2023-03" db="EMBL/GenBank/DDBJ databases">
        <title>Chromosome-level genomes of two armyworms, Mythimna separata and Mythimna loreyi, provide insights into the biosynthesis and reception of sex pheromones.</title>
        <authorList>
            <person name="Zhao H."/>
        </authorList>
    </citation>
    <scope>NUCLEOTIDE SEQUENCE</scope>
    <source>
        <strain evidence="2">BeijingLab</strain>
        <tissue evidence="2">Pupa</tissue>
    </source>
</reference>
<keyword evidence="3" id="KW-1185">Reference proteome</keyword>
<proteinExistence type="predicted"/>
<name>A0AAD7YLJ3_MYTSE</name>
<comment type="caution">
    <text evidence="2">The sequence shown here is derived from an EMBL/GenBank/DDBJ whole genome shotgun (WGS) entry which is preliminary data.</text>
</comment>
<dbReference type="Proteomes" id="UP001231518">
    <property type="component" value="Chromosome 3"/>
</dbReference>
<dbReference type="EMBL" id="JARGEI010000014">
    <property type="protein sequence ID" value="KAJ8720083.1"/>
    <property type="molecule type" value="Genomic_DNA"/>
</dbReference>
<keyword evidence="1" id="KW-0472">Membrane</keyword>
<evidence type="ECO:0000313" key="3">
    <source>
        <dbReference type="Proteomes" id="UP001231518"/>
    </source>
</evidence>
<dbReference type="Gene3D" id="1.10.287.70">
    <property type="match status" value="1"/>
</dbReference>
<dbReference type="AlphaFoldDB" id="A0AAD7YLJ3"/>
<keyword evidence="1" id="KW-1133">Transmembrane helix</keyword>
<feature type="transmembrane region" description="Helical" evidence="1">
    <location>
        <begin position="135"/>
        <end position="153"/>
    </location>
</feature>
<sequence>MMPFDMKNVTVIVSSMNECETLHEHLKSIDSYDPVWRQTVTGCTILSLLKEMFKFNISYIQDNPPKHVTAVGQHINMTCNERADVFARSMSLTTDLLDNVYPIFAINTWRFGFLFNRINNEYFTTFYSKPFSRPVWNCLYAMAFLISFIFYFLKRWEYSVVGGWQTSYAYESLMVIGAYCQHIPPIDPKLLSRRIAYFIFFVFAYIVYTFYTSNLLSNLVNDKDHDIDLDTLAESDYEFVIVDYMKLAIVERVSFFLPLHVDFA</sequence>
<protein>
    <submittedName>
        <fullName evidence="2">Uncharacterized protein</fullName>
    </submittedName>
</protein>
<gene>
    <name evidence="2" type="ORF">PYW07_012126</name>
</gene>
<keyword evidence="1" id="KW-0812">Transmembrane</keyword>
<accession>A0AAD7YLJ3</accession>